<gene>
    <name evidence="1" type="primary">Contig10958.g11724</name>
    <name evidence="1" type="ORF">STYLEM_18004</name>
</gene>
<organism evidence="1 2">
    <name type="scientific">Stylonychia lemnae</name>
    <name type="common">Ciliate</name>
    <dbReference type="NCBI Taxonomy" id="5949"/>
    <lineage>
        <taxon>Eukaryota</taxon>
        <taxon>Sar</taxon>
        <taxon>Alveolata</taxon>
        <taxon>Ciliophora</taxon>
        <taxon>Intramacronucleata</taxon>
        <taxon>Spirotrichea</taxon>
        <taxon>Stichotrichia</taxon>
        <taxon>Sporadotrichida</taxon>
        <taxon>Oxytrichidae</taxon>
        <taxon>Stylonychinae</taxon>
        <taxon>Stylonychia</taxon>
    </lineage>
</organism>
<evidence type="ECO:0000313" key="1">
    <source>
        <dbReference type="EMBL" id="CDW88879.1"/>
    </source>
</evidence>
<keyword evidence="2" id="KW-1185">Reference proteome</keyword>
<accession>A0A078B370</accession>
<name>A0A078B370_STYLE</name>
<dbReference type="AlphaFoldDB" id="A0A078B370"/>
<sequence>MLKLFSGKQIVLGKFEFLKYGAEFGFTNDFEGSNTINVKGTLMKKGIVKLIEIIKQ</sequence>
<protein>
    <submittedName>
        <fullName evidence="1">Uncharacterized protein</fullName>
    </submittedName>
</protein>
<reference evidence="1 2" key="1">
    <citation type="submission" date="2014-06" db="EMBL/GenBank/DDBJ databases">
        <authorList>
            <person name="Swart Estienne"/>
        </authorList>
    </citation>
    <scope>NUCLEOTIDE SEQUENCE [LARGE SCALE GENOMIC DNA]</scope>
    <source>
        <strain evidence="1 2">130c</strain>
    </source>
</reference>
<dbReference type="InParanoid" id="A0A078B370"/>
<evidence type="ECO:0000313" key="2">
    <source>
        <dbReference type="Proteomes" id="UP000039865"/>
    </source>
</evidence>
<dbReference type="EMBL" id="CCKQ01016993">
    <property type="protein sequence ID" value="CDW88879.1"/>
    <property type="molecule type" value="Genomic_DNA"/>
</dbReference>
<dbReference type="Proteomes" id="UP000039865">
    <property type="component" value="Unassembled WGS sequence"/>
</dbReference>
<proteinExistence type="predicted"/>